<keyword evidence="1" id="KW-0175">Coiled coil</keyword>
<feature type="coiled-coil region" evidence="1">
    <location>
        <begin position="34"/>
        <end position="68"/>
    </location>
</feature>
<evidence type="ECO:0000256" key="2">
    <source>
        <dbReference type="SAM" id="MobiDB-lite"/>
    </source>
</evidence>
<proteinExistence type="predicted"/>
<dbReference type="AlphaFoldDB" id="A0AAX6FQV5"/>
<evidence type="ECO:0000313" key="3">
    <source>
        <dbReference type="EMBL" id="KAJ6818762.1"/>
    </source>
</evidence>
<sequence>MEKALESVESNEDCLQIDDPNKMDNSHLEIEPPKDVILQELEDKKRELSTIEEAVQRLEEELLLIQEESIKHPSQGKREKLLEK</sequence>
<protein>
    <submittedName>
        <fullName evidence="3">Uncharacterized protein</fullName>
    </submittedName>
</protein>
<gene>
    <name evidence="3" type="ORF">M6B38_131945</name>
</gene>
<comment type="caution">
    <text evidence="3">The sequence shown here is derived from an EMBL/GenBank/DDBJ whole genome shotgun (WGS) entry which is preliminary data.</text>
</comment>
<feature type="compositionally biased region" description="Basic and acidic residues" evidence="2">
    <location>
        <begin position="19"/>
        <end position="29"/>
    </location>
</feature>
<keyword evidence="4" id="KW-1185">Reference proteome</keyword>
<reference evidence="3" key="2">
    <citation type="submission" date="2023-04" db="EMBL/GenBank/DDBJ databases">
        <authorList>
            <person name="Bruccoleri R.E."/>
            <person name="Oakeley E.J."/>
            <person name="Faust A.-M."/>
            <person name="Dessus-Babus S."/>
            <person name="Altorfer M."/>
            <person name="Burckhardt D."/>
            <person name="Oertli M."/>
            <person name="Naumann U."/>
            <person name="Petersen F."/>
            <person name="Wong J."/>
        </authorList>
    </citation>
    <scope>NUCLEOTIDE SEQUENCE</scope>
    <source>
        <strain evidence="3">GSM-AAB239-AS_SAM_17_03QT</strain>
        <tissue evidence="3">Leaf</tissue>
    </source>
</reference>
<dbReference type="Proteomes" id="UP001140949">
    <property type="component" value="Unassembled WGS sequence"/>
</dbReference>
<accession>A0AAX6FQV5</accession>
<evidence type="ECO:0000313" key="4">
    <source>
        <dbReference type="Proteomes" id="UP001140949"/>
    </source>
</evidence>
<evidence type="ECO:0000256" key="1">
    <source>
        <dbReference type="SAM" id="Coils"/>
    </source>
</evidence>
<dbReference type="EMBL" id="JANAVB010026999">
    <property type="protein sequence ID" value="KAJ6818762.1"/>
    <property type="molecule type" value="Genomic_DNA"/>
</dbReference>
<organism evidence="3 4">
    <name type="scientific">Iris pallida</name>
    <name type="common">Sweet iris</name>
    <dbReference type="NCBI Taxonomy" id="29817"/>
    <lineage>
        <taxon>Eukaryota</taxon>
        <taxon>Viridiplantae</taxon>
        <taxon>Streptophyta</taxon>
        <taxon>Embryophyta</taxon>
        <taxon>Tracheophyta</taxon>
        <taxon>Spermatophyta</taxon>
        <taxon>Magnoliopsida</taxon>
        <taxon>Liliopsida</taxon>
        <taxon>Asparagales</taxon>
        <taxon>Iridaceae</taxon>
        <taxon>Iridoideae</taxon>
        <taxon>Irideae</taxon>
        <taxon>Iris</taxon>
    </lineage>
</organism>
<feature type="region of interest" description="Disordered" evidence="2">
    <location>
        <begin position="1"/>
        <end position="29"/>
    </location>
</feature>
<name>A0AAX6FQV5_IRIPA</name>
<reference evidence="3" key="1">
    <citation type="journal article" date="2023" name="GigaByte">
        <title>Genome assembly of the bearded iris, Iris pallida Lam.</title>
        <authorList>
            <person name="Bruccoleri R.E."/>
            <person name="Oakeley E.J."/>
            <person name="Faust A.M.E."/>
            <person name="Altorfer M."/>
            <person name="Dessus-Babus S."/>
            <person name="Burckhardt D."/>
            <person name="Oertli M."/>
            <person name="Naumann U."/>
            <person name="Petersen F."/>
            <person name="Wong J."/>
        </authorList>
    </citation>
    <scope>NUCLEOTIDE SEQUENCE</scope>
    <source>
        <strain evidence="3">GSM-AAB239-AS_SAM_17_03QT</strain>
    </source>
</reference>